<evidence type="ECO:0000313" key="6">
    <source>
        <dbReference type="Proteomes" id="UP000429607"/>
    </source>
</evidence>
<dbReference type="InterPro" id="IPR006600">
    <property type="entry name" value="HTH_CenpB_DNA-bd_dom"/>
</dbReference>
<organism evidence="3 8">
    <name type="scientific">Phytophthora rubi</name>
    <dbReference type="NCBI Taxonomy" id="129364"/>
    <lineage>
        <taxon>Eukaryota</taxon>
        <taxon>Sar</taxon>
        <taxon>Stramenopiles</taxon>
        <taxon>Oomycota</taxon>
        <taxon>Peronosporomycetes</taxon>
        <taxon>Peronosporales</taxon>
        <taxon>Peronosporaceae</taxon>
        <taxon>Phytophthora</taxon>
    </lineage>
</organism>
<keyword evidence="1" id="KW-0238">DNA-binding</keyword>
<dbReference type="Proteomes" id="UP000434957">
    <property type="component" value="Unassembled WGS sequence"/>
</dbReference>
<dbReference type="Pfam" id="PF03221">
    <property type="entry name" value="HTH_Tnp_Tc5"/>
    <property type="match status" value="1"/>
</dbReference>
<dbReference type="EMBL" id="QXFV01000441">
    <property type="protein sequence ID" value="KAE9037442.1"/>
    <property type="molecule type" value="Genomic_DNA"/>
</dbReference>
<evidence type="ECO:0000313" key="5">
    <source>
        <dbReference type="EMBL" id="KAE9339035.1"/>
    </source>
</evidence>
<feature type="domain" description="HTH CENPB-type" evidence="2">
    <location>
        <begin position="1"/>
        <end position="63"/>
    </location>
</feature>
<dbReference type="PROSITE" id="PS51253">
    <property type="entry name" value="HTH_CENPB"/>
    <property type="match status" value="1"/>
</dbReference>
<sequence length="180" mass="20230">MYRSRLSGREIKSTARQIYDELEAPESDRLELSKLDSSSLSDSLDSNGWLSRFQTRHGLKLHRRHCDTLASSDEVDVEAERSNIRDDITMFLAGNEGGSDGKASRSLDDVWSMEMSTVYLGCSPIKDVDGASKCRKRTRISVGLAVNVTGTEHFEPIFIERDGSDQQAFNFKHYTGNTEE</sequence>
<dbReference type="AlphaFoldDB" id="A0A6A3MKB9"/>
<evidence type="ECO:0000313" key="8">
    <source>
        <dbReference type="Proteomes" id="UP000435112"/>
    </source>
</evidence>
<gene>
    <name evidence="4" type="ORF">PR001_g8377</name>
    <name evidence="3" type="ORF">PR002_g8823</name>
    <name evidence="5" type="ORF">PR003_g11222</name>
</gene>
<dbReference type="EMBL" id="QXFU01000455">
    <property type="protein sequence ID" value="KAE9033140.1"/>
    <property type="molecule type" value="Genomic_DNA"/>
</dbReference>
<evidence type="ECO:0000313" key="4">
    <source>
        <dbReference type="EMBL" id="KAE9037442.1"/>
    </source>
</evidence>
<dbReference type="Proteomes" id="UP000435112">
    <property type="component" value="Unassembled WGS sequence"/>
</dbReference>
<evidence type="ECO:0000256" key="1">
    <source>
        <dbReference type="ARBA" id="ARBA00023125"/>
    </source>
</evidence>
<dbReference type="Gene3D" id="1.10.10.60">
    <property type="entry name" value="Homeodomain-like"/>
    <property type="match status" value="1"/>
</dbReference>
<protein>
    <recommendedName>
        <fullName evidence="2">HTH CENPB-type domain-containing protein</fullName>
    </recommendedName>
</protein>
<dbReference type="OrthoDB" id="167842at2759"/>
<evidence type="ECO:0000313" key="7">
    <source>
        <dbReference type="Proteomes" id="UP000434957"/>
    </source>
</evidence>
<evidence type="ECO:0000259" key="2">
    <source>
        <dbReference type="PROSITE" id="PS51253"/>
    </source>
</evidence>
<keyword evidence="7" id="KW-1185">Reference proteome</keyword>
<dbReference type="Proteomes" id="UP000429607">
    <property type="component" value="Unassembled WGS sequence"/>
</dbReference>
<accession>A0A6A3MKB9</accession>
<comment type="caution">
    <text evidence="3">The sequence shown here is derived from an EMBL/GenBank/DDBJ whole genome shotgun (WGS) entry which is preliminary data.</text>
</comment>
<dbReference type="EMBL" id="QXFT01000638">
    <property type="protein sequence ID" value="KAE9339035.1"/>
    <property type="molecule type" value="Genomic_DNA"/>
</dbReference>
<dbReference type="GO" id="GO:0003677">
    <property type="term" value="F:DNA binding"/>
    <property type="evidence" value="ECO:0007669"/>
    <property type="project" value="UniProtKB-KW"/>
</dbReference>
<reference evidence="6 8" key="1">
    <citation type="submission" date="2018-09" db="EMBL/GenBank/DDBJ databases">
        <title>Genomic investigation of the strawberry pathogen Phytophthora fragariae indicates pathogenicity is determined by transcriptional variation in three key races.</title>
        <authorList>
            <person name="Adams T.M."/>
            <person name="Armitage A.D."/>
            <person name="Sobczyk M.K."/>
            <person name="Bates H.J."/>
            <person name="Dunwell J.M."/>
            <person name="Nellist C.F."/>
            <person name="Harrison R.J."/>
        </authorList>
    </citation>
    <scope>NUCLEOTIDE SEQUENCE [LARGE SCALE GENOMIC DNA]</scope>
    <source>
        <strain evidence="4 6">SCRP249</strain>
        <strain evidence="3 8">SCRP324</strain>
        <strain evidence="5 7">SCRP333</strain>
    </source>
</reference>
<proteinExistence type="predicted"/>
<evidence type="ECO:0000313" key="3">
    <source>
        <dbReference type="EMBL" id="KAE9033140.1"/>
    </source>
</evidence>
<name>A0A6A3MKB9_9STRA</name>